<dbReference type="Proteomes" id="UP001597182">
    <property type="component" value="Unassembled WGS sequence"/>
</dbReference>
<sequence>MSFMRRSAEHGRGLGRSFAIRAAAAVLVAVTAGCGAAHPGSPTGPVPADAGSAGEVAVSEADLQKTVDQALSTGDVAASTLPPLMRDALARASHPLTSAQIDKAYECWKATSCTLGDGPLTLAQADPFGGNTWRQFTKMNVILQALTHPEIGRYVYTDANLDLATYQANLRTLTAQGADVIVTINEFGPAAYAALTAAQRQGVVVTTYLGAMDDAPPTAYTTRVQYDLCATGRAMAETARKATATPGPVAYFDGLAGNPQDAKVKSCVGDTGAETSFTEATDYTAAGTQRAASALIASGKPATAILYSYANTVPSIVNAYREAGKEVPAIISLTQSNAAVCQRAEHPYPLYLTNSANWAARISVDAGVRAAGGAKVADSVVFPLPFFEVTDSDCDTSKPAEYPGPALVPDALTAKMLAAR</sequence>
<gene>
    <name evidence="2" type="ORF">ACFQ34_31315</name>
</gene>
<dbReference type="Gene3D" id="3.40.50.2300">
    <property type="match status" value="2"/>
</dbReference>
<evidence type="ECO:0000313" key="2">
    <source>
        <dbReference type="EMBL" id="MFD1237796.1"/>
    </source>
</evidence>
<comment type="caution">
    <text evidence="2">The sequence shown here is derived from an EMBL/GenBank/DDBJ whole genome shotgun (WGS) entry which is preliminary data.</text>
</comment>
<dbReference type="Pfam" id="PF13407">
    <property type="entry name" value="Peripla_BP_4"/>
    <property type="match status" value="1"/>
</dbReference>
<dbReference type="PROSITE" id="PS51257">
    <property type="entry name" value="PROKAR_LIPOPROTEIN"/>
    <property type="match status" value="1"/>
</dbReference>
<proteinExistence type="predicted"/>
<dbReference type="InterPro" id="IPR028082">
    <property type="entry name" value="Peripla_BP_I"/>
</dbReference>
<evidence type="ECO:0000259" key="1">
    <source>
        <dbReference type="Pfam" id="PF13407"/>
    </source>
</evidence>
<dbReference type="EMBL" id="JBHTMB010000310">
    <property type="protein sequence ID" value="MFD1237796.1"/>
    <property type="molecule type" value="Genomic_DNA"/>
</dbReference>
<dbReference type="RefSeq" id="WP_346092585.1">
    <property type="nucleotide sequence ID" value="NZ_BAABKS010000056.1"/>
</dbReference>
<dbReference type="SUPFAM" id="SSF53822">
    <property type="entry name" value="Periplasmic binding protein-like I"/>
    <property type="match status" value="1"/>
</dbReference>
<protein>
    <submittedName>
        <fullName evidence="2">Substrate-binding domain-containing protein</fullName>
    </submittedName>
</protein>
<name>A0ABW3VRQ5_9PSEU</name>
<reference evidence="3" key="1">
    <citation type="journal article" date="2019" name="Int. J. Syst. Evol. Microbiol.">
        <title>The Global Catalogue of Microorganisms (GCM) 10K type strain sequencing project: providing services to taxonomists for standard genome sequencing and annotation.</title>
        <authorList>
            <consortium name="The Broad Institute Genomics Platform"/>
            <consortium name="The Broad Institute Genome Sequencing Center for Infectious Disease"/>
            <person name="Wu L."/>
            <person name="Ma J."/>
        </authorList>
    </citation>
    <scope>NUCLEOTIDE SEQUENCE [LARGE SCALE GENOMIC DNA]</scope>
    <source>
        <strain evidence="3">CCUG 49018</strain>
    </source>
</reference>
<accession>A0ABW3VRQ5</accession>
<keyword evidence="3" id="KW-1185">Reference proteome</keyword>
<feature type="domain" description="Periplasmic binding protein" evidence="1">
    <location>
        <begin position="128"/>
        <end position="332"/>
    </location>
</feature>
<dbReference type="InterPro" id="IPR025997">
    <property type="entry name" value="SBP_2_dom"/>
</dbReference>
<evidence type="ECO:0000313" key="3">
    <source>
        <dbReference type="Proteomes" id="UP001597182"/>
    </source>
</evidence>
<organism evidence="2 3">
    <name type="scientific">Pseudonocardia benzenivorans</name>
    <dbReference type="NCBI Taxonomy" id="228005"/>
    <lineage>
        <taxon>Bacteria</taxon>
        <taxon>Bacillati</taxon>
        <taxon>Actinomycetota</taxon>
        <taxon>Actinomycetes</taxon>
        <taxon>Pseudonocardiales</taxon>
        <taxon>Pseudonocardiaceae</taxon>
        <taxon>Pseudonocardia</taxon>
    </lineage>
</organism>